<reference evidence="17" key="1">
    <citation type="journal article" date="2019" name="Int. J. Syst. Evol. Microbiol.">
        <title>The Global Catalogue of Microorganisms (GCM) 10K type strain sequencing project: providing services to taxonomists for standard genome sequencing and annotation.</title>
        <authorList>
            <consortium name="The Broad Institute Genomics Platform"/>
            <consortium name="The Broad Institute Genome Sequencing Center for Infectious Disease"/>
            <person name="Wu L."/>
            <person name="Ma J."/>
        </authorList>
    </citation>
    <scope>NUCLEOTIDE SEQUENCE [LARGE SCALE GENOMIC DNA]</scope>
    <source>
        <strain evidence="17">CCM 8937</strain>
    </source>
</reference>
<feature type="transmembrane region" description="Helical" evidence="13">
    <location>
        <begin position="177"/>
        <end position="196"/>
    </location>
</feature>
<evidence type="ECO:0000259" key="14">
    <source>
        <dbReference type="Pfam" id="PF02706"/>
    </source>
</evidence>
<dbReference type="InterPro" id="IPR050445">
    <property type="entry name" value="Bact_polysacc_biosynth/exp"/>
</dbReference>
<evidence type="ECO:0000256" key="4">
    <source>
        <dbReference type="ARBA" id="ARBA00020739"/>
    </source>
</evidence>
<keyword evidence="10" id="KW-0270">Exopolysaccharide synthesis</keyword>
<evidence type="ECO:0000256" key="10">
    <source>
        <dbReference type="ARBA" id="ARBA00023169"/>
    </source>
</evidence>
<feature type="domain" description="Tyrosine-protein kinase G-rich" evidence="15">
    <location>
        <begin position="138"/>
        <end position="198"/>
    </location>
</feature>
<dbReference type="Pfam" id="PF02706">
    <property type="entry name" value="Wzz"/>
    <property type="match status" value="1"/>
</dbReference>
<organism evidence="16 17">
    <name type="scientific">Lapidilactobacillus gannanensis</name>
    <dbReference type="NCBI Taxonomy" id="2486002"/>
    <lineage>
        <taxon>Bacteria</taxon>
        <taxon>Bacillati</taxon>
        <taxon>Bacillota</taxon>
        <taxon>Bacilli</taxon>
        <taxon>Lactobacillales</taxon>
        <taxon>Lactobacillaceae</taxon>
        <taxon>Lapidilactobacillus</taxon>
    </lineage>
</organism>
<keyword evidence="5" id="KW-1003">Cell membrane</keyword>
<keyword evidence="8 13" id="KW-1133">Transmembrane helix</keyword>
<comment type="similarity">
    <text evidence="3">Belongs to the CpsC/CapA family.</text>
</comment>
<sequence>MDQTISIESILKILRKHLRLIIASTIACLLVSAVATYVFMTPKYQAGVDILVNRKQENNINNQLSDQQADVQMINTYKDIITKSVTLAPVRKEVREQLGYDISTSKLQGMISVTNQQNSQVFTVNVTDTDAARSATIANIIAKTFQKKVKQILSINNVTIIASATKPKSAVSPRKKLNLMIGFVLGLLIGVGLAFLRELTDHNVKDIDYLTDELGLTKLGIVSHYHTGSKKSGHRKHQNLRPREQFVPLSPIVDRPEVKTTTPTTGSTPIEPLRRTPTKRV</sequence>
<evidence type="ECO:0000256" key="6">
    <source>
        <dbReference type="ARBA" id="ARBA00022692"/>
    </source>
</evidence>
<evidence type="ECO:0000256" key="3">
    <source>
        <dbReference type="ARBA" id="ARBA00006683"/>
    </source>
</evidence>
<gene>
    <name evidence="16" type="ORF">ACFQ4R_07890</name>
</gene>
<keyword evidence="6 13" id="KW-0812">Transmembrane</keyword>
<dbReference type="PANTHER" id="PTHR32309:SF13">
    <property type="entry name" value="FERRIC ENTEROBACTIN TRANSPORT PROTEIN FEPE"/>
    <property type="match status" value="1"/>
</dbReference>
<evidence type="ECO:0000313" key="17">
    <source>
        <dbReference type="Proteomes" id="UP001597191"/>
    </source>
</evidence>
<dbReference type="EMBL" id="JBHTOH010000078">
    <property type="protein sequence ID" value="MFD1411502.1"/>
    <property type="molecule type" value="Genomic_DNA"/>
</dbReference>
<evidence type="ECO:0000256" key="9">
    <source>
        <dbReference type="ARBA" id="ARBA00023136"/>
    </source>
</evidence>
<evidence type="ECO:0000256" key="8">
    <source>
        <dbReference type="ARBA" id="ARBA00022989"/>
    </source>
</evidence>
<evidence type="ECO:0000313" key="16">
    <source>
        <dbReference type="EMBL" id="MFD1411502.1"/>
    </source>
</evidence>
<name>A0ABW4BPZ2_9LACO</name>
<keyword evidence="7" id="KW-0972">Capsule biogenesis/degradation</keyword>
<dbReference type="RefSeq" id="WP_125651106.1">
    <property type="nucleotide sequence ID" value="NZ_JBHTOH010000078.1"/>
</dbReference>
<keyword evidence="17" id="KW-1185">Reference proteome</keyword>
<feature type="transmembrane region" description="Helical" evidence="13">
    <location>
        <begin position="20"/>
        <end position="40"/>
    </location>
</feature>
<evidence type="ECO:0000256" key="7">
    <source>
        <dbReference type="ARBA" id="ARBA00022903"/>
    </source>
</evidence>
<evidence type="ECO:0000256" key="13">
    <source>
        <dbReference type="SAM" id="Phobius"/>
    </source>
</evidence>
<comment type="caution">
    <text evidence="16">The sequence shown here is derived from an EMBL/GenBank/DDBJ whole genome shotgun (WGS) entry which is preliminary data.</text>
</comment>
<comment type="subcellular location">
    <subcellularLocation>
        <location evidence="1">Cell membrane</location>
        <topology evidence="1">Multi-pass membrane protein</topology>
    </subcellularLocation>
</comment>
<evidence type="ECO:0000256" key="1">
    <source>
        <dbReference type="ARBA" id="ARBA00004651"/>
    </source>
</evidence>
<dbReference type="InterPro" id="IPR003856">
    <property type="entry name" value="LPS_length_determ_N"/>
</dbReference>
<accession>A0ABW4BPZ2</accession>
<comment type="function">
    <text evidence="11">Required for CpsD phosphorylation. Involved in the regulation of capsular polysaccharide biosynthesis. May be part of a complex that directs the coordinated polymerization and export to the cell surface of the capsular polysaccharide.</text>
</comment>
<feature type="compositionally biased region" description="Low complexity" evidence="12">
    <location>
        <begin position="260"/>
        <end position="269"/>
    </location>
</feature>
<evidence type="ECO:0000256" key="12">
    <source>
        <dbReference type="SAM" id="MobiDB-lite"/>
    </source>
</evidence>
<dbReference type="Proteomes" id="UP001597191">
    <property type="component" value="Unassembled WGS sequence"/>
</dbReference>
<evidence type="ECO:0000256" key="5">
    <source>
        <dbReference type="ARBA" id="ARBA00022475"/>
    </source>
</evidence>
<proteinExistence type="inferred from homology"/>
<dbReference type="InterPro" id="IPR032807">
    <property type="entry name" value="GNVR"/>
</dbReference>
<evidence type="ECO:0000256" key="2">
    <source>
        <dbReference type="ARBA" id="ARBA00005132"/>
    </source>
</evidence>
<feature type="domain" description="Polysaccharide chain length determinant N-terminal" evidence="14">
    <location>
        <begin position="4"/>
        <end position="92"/>
    </location>
</feature>
<evidence type="ECO:0000259" key="15">
    <source>
        <dbReference type="Pfam" id="PF13807"/>
    </source>
</evidence>
<feature type="region of interest" description="Disordered" evidence="12">
    <location>
        <begin position="253"/>
        <end position="281"/>
    </location>
</feature>
<protein>
    <recommendedName>
        <fullName evidence="4">Capsular polysaccharide biosynthesis protein CpsC</fullName>
    </recommendedName>
</protein>
<dbReference type="PANTHER" id="PTHR32309">
    <property type="entry name" value="TYROSINE-PROTEIN KINASE"/>
    <property type="match status" value="1"/>
</dbReference>
<keyword evidence="9 13" id="KW-0472">Membrane</keyword>
<evidence type="ECO:0000256" key="11">
    <source>
        <dbReference type="ARBA" id="ARBA00045736"/>
    </source>
</evidence>
<comment type="pathway">
    <text evidence="2">Capsule biogenesis; capsule polysaccharide biosynthesis.</text>
</comment>
<dbReference type="Pfam" id="PF13807">
    <property type="entry name" value="GNVR"/>
    <property type="match status" value="1"/>
</dbReference>